<dbReference type="GO" id="GO:0044550">
    <property type="term" value="P:secondary metabolite biosynthetic process"/>
    <property type="evidence" value="ECO:0007669"/>
    <property type="project" value="TreeGrafter"/>
</dbReference>
<dbReference type="PANTHER" id="PTHR45527:SF1">
    <property type="entry name" value="FATTY ACID SYNTHASE"/>
    <property type="match status" value="1"/>
</dbReference>
<organism evidence="3">
    <name type="scientific">Streptomyces globisporus</name>
    <dbReference type="NCBI Taxonomy" id="1908"/>
    <lineage>
        <taxon>Bacteria</taxon>
        <taxon>Bacillati</taxon>
        <taxon>Actinomycetota</taxon>
        <taxon>Actinomycetes</taxon>
        <taxon>Kitasatosporales</taxon>
        <taxon>Streptomycetaceae</taxon>
        <taxon>Streptomyces</taxon>
    </lineage>
</organism>
<dbReference type="PANTHER" id="PTHR45527">
    <property type="entry name" value="NONRIBOSOMAL PEPTIDE SYNTHETASE"/>
    <property type="match status" value="1"/>
</dbReference>
<dbReference type="InterPro" id="IPR020845">
    <property type="entry name" value="AMP-binding_CS"/>
</dbReference>
<comment type="caution">
    <text evidence="3">The sequence shown here is derived from an EMBL/GenBank/DDBJ whole genome shotgun (WGS) entry which is preliminary data.</text>
</comment>
<feature type="compositionally biased region" description="Basic residues" evidence="1">
    <location>
        <begin position="257"/>
        <end position="270"/>
    </location>
</feature>
<protein>
    <submittedName>
        <fullName evidence="3">AMP-binding protein</fullName>
    </submittedName>
</protein>
<dbReference type="SUPFAM" id="SSF56801">
    <property type="entry name" value="Acetyl-CoA synthetase-like"/>
    <property type="match status" value="1"/>
</dbReference>
<dbReference type="GO" id="GO:0043041">
    <property type="term" value="P:amino acid activation for nonribosomal peptide biosynthetic process"/>
    <property type="evidence" value="ECO:0007669"/>
    <property type="project" value="TreeGrafter"/>
</dbReference>
<proteinExistence type="predicted"/>
<dbReference type="GO" id="GO:0031177">
    <property type="term" value="F:phosphopantetheine binding"/>
    <property type="evidence" value="ECO:0007669"/>
    <property type="project" value="TreeGrafter"/>
</dbReference>
<dbReference type="EMBL" id="JACWUS010000026">
    <property type="protein sequence ID" value="MBD2830511.1"/>
    <property type="molecule type" value="Genomic_DNA"/>
</dbReference>
<evidence type="ECO:0000256" key="1">
    <source>
        <dbReference type="SAM" id="MobiDB-lite"/>
    </source>
</evidence>
<reference evidence="3" key="1">
    <citation type="journal article" date="2020" name="PLoS ONE">
        <title>Isolation and characterization of Streptomyces bacteriophages and Streptomyces strains encoding biosynthetic arsenals: Streptomyces strains and phages for antibiotic discovery.</title>
        <authorList>
            <person name="Montano E.T."/>
            <person name="Nideffer J.F."/>
            <person name="Brumage L."/>
            <person name="Erb M."/>
            <person name="Derman A.I."/>
            <person name="Davis J.P."/>
            <person name="Estrada E."/>
            <person name="Fu S."/>
            <person name="Le D."/>
            <person name="Vuppala A."/>
            <person name="Tran C."/>
            <person name="Luterstein E."/>
            <person name="Lakkaraju S."/>
            <person name="Panchagnula S."/>
            <person name="Ren C."/>
            <person name="Doan J."/>
            <person name="Tran S."/>
            <person name="Soriano J."/>
            <person name="Fujita Y."/>
            <person name="Gutala P."/>
            <person name="Fujii Q."/>
            <person name="Lee M."/>
            <person name="Bui A."/>
            <person name="Villarreal C."/>
            <person name="Shing S.R."/>
            <person name="Kim S."/>
            <person name="Freeman D."/>
            <person name="Racha V."/>
            <person name="Ho A."/>
            <person name="Kumar P."/>
            <person name="Falah K."/>
            <person name="Dawson T."/>
            <person name="Enustun E."/>
            <person name="Prichard A."/>
            <person name="Gomez A."/>
            <person name="Khanna K."/>
            <person name="Trigg S."/>
            <person name="Fernandez L."/>
            <person name="Pogliano K."/>
            <person name="Pogliano J."/>
        </authorList>
    </citation>
    <scope>NUCLEOTIDE SEQUENCE</scope>
    <source>
        <strain evidence="3">QF2</strain>
    </source>
</reference>
<evidence type="ECO:0000313" key="3">
    <source>
        <dbReference type="EMBL" id="MBD2830511.1"/>
    </source>
</evidence>
<feature type="domain" description="AMP-dependent synthetase/ligase" evidence="2">
    <location>
        <begin position="2"/>
        <end position="183"/>
    </location>
</feature>
<dbReference type="AlphaFoldDB" id="A0A927BPS0"/>
<sequence>MPDDLAYVMLTSGTTGTPKAVLVPHRAVTRAARSLVPLFGVTSTDRVLHWTSLIWDTSGEEIYPALLGGAPWWSTDGSRLAPYGPARGGPRAPRHGRRPADAMWNELAHYLALGGEELPPALRLVVIGGEAAHARTVRLWSERVPDRVRLLNTYGQTETVMVTHAAELGGPAAGRCGTAIPCPSAVRCPHPPGPGPSDDGPDELWTGGARPRLGYADRPALTAAAFGPPRRPADGSTAPVTWCEPCPTVRSSTRAAPNRRLKVRGVRVEP</sequence>
<dbReference type="GO" id="GO:0005737">
    <property type="term" value="C:cytoplasm"/>
    <property type="evidence" value="ECO:0007669"/>
    <property type="project" value="TreeGrafter"/>
</dbReference>
<evidence type="ECO:0000259" key="2">
    <source>
        <dbReference type="Pfam" id="PF00501"/>
    </source>
</evidence>
<accession>A0A927BPS0</accession>
<dbReference type="InterPro" id="IPR042099">
    <property type="entry name" value="ANL_N_sf"/>
</dbReference>
<name>A0A927BPS0_STRGL</name>
<dbReference type="Pfam" id="PF00501">
    <property type="entry name" value="AMP-binding"/>
    <property type="match status" value="1"/>
</dbReference>
<dbReference type="InterPro" id="IPR000873">
    <property type="entry name" value="AMP-dep_synth/lig_dom"/>
</dbReference>
<gene>
    <name evidence="3" type="ORF">ID875_29125</name>
</gene>
<feature type="non-terminal residue" evidence="3">
    <location>
        <position position="270"/>
    </location>
</feature>
<dbReference type="PROSITE" id="PS00455">
    <property type="entry name" value="AMP_BINDING"/>
    <property type="match status" value="1"/>
</dbReference>
<dbReference type="Gene3D" id="3.40.50.12780">
    <property type="entry name" value="N-terminal domain of ligase-like"/>
    <property type="match status" value="1"/>
</dbReference>
<feature type="region of interest" description="Disordered" evidence="1">
    <location>
        <begin position="189"/>
        <end position="270"/>
    </location>
</feature>